<accession>A0ABY5HFI5</accession>
<proteinExistence type="predicted"/>
<protein>
    <submittedName>
        <fullName evidence="2">Uncharacterized protein</fullName>
    </submittedName>
</protein>
<keyword evidence="1" id="KW-0472">Membrane</keyword>
<keyword evidence="1" id="KW-1133">Transmembrane helix</keyword>
<dbReference type="Proteomes" id="UP001058461">
    <property type="component" value="Chromosome"/>
</dbReference>
<gene>
    <name evidence="2" type="ORF">KDW95_15690</name>
</gene>
<feature type="transmembrane region" description="Helical" evidence="1">
    <location>
        <begin position="12"/>
        <end position="32"/>
    </location>
</feature>
<dbReference type="RefSeq" id="WP_255852777.1">
    <property type="nucleotide sequence ID" value="NZ_CP073347.1"/>
</dbReference>
<reference evidence="2" key="1">
    <citation type="submission" date="2021-04" db="EMBL/GenBank/DDBJ databases">
        <title>Oceanospirillales bacteria with DddD are important DMSP degraders in coastal seawater.</title>
        <authorList>
            <person name="Liu J."/>
        </authorList>
    </citation>
    <scope>NUCLEOTIDE SEQUENCE</scope>
    <source>
        <strain evidence="2">D13-1</strain>
    </source>
</reference>
<evidence type="ECO:0000256" key="1">
    <source>
        <dbReference type="SAM" id="Phobius"/>
    </source>
</evidence>
<evidence type="ECO:0000313" key="2">
    <source>
        <dbReference type="EMBL" id="UTW10724.1"/>
    </source>
</evidence>
<keyword evidence="3" id="KW-1185">Reference proteome</keyword>
<name>A0ABY5HFI5_9GAMM</name>
<sequence length="411" mass="44622">MANEHKPLFNPLYLKLLIMILPVLIIVLASVGPEAGQYPSIHQSPARQLYWIEQPQSADNELRLLLPAPLALEPQQRILQQTVAALLQERLQQPALQPLLAPVQEARVSALAGHLQIQLRWPAGLPAPALHSALQALQQLPEPDQVHSTLARIRAQAYLEGQDPAQRLLSRLLLQLQPGASSPVSSASVLQQYHQLVTQPPILSLAGPDATGLAEQLNAAEPDQADAATVAVQSLPQSGSHLGGQTLATPSARLHLSDARLPSMYLLGAPTPGRKADDYATELLAISSLQQVLDRRPASAGGYRLVWQQSRDSGYRALILDGQPARLPEVDGTLIETTREQLLLGWRGRLQTVEGQRDQLASLAFNGLAGQPLDSLIEQLQRVPGDDIGPRIEHYLSLEDQILITLNGQSD</sequence>
<dbReference type="EMBL" id="CP073347">
    <property type="protein sequence ID" value="UTW10724.1"/>
    <property type="molecule type" value="Genomic_DNA"/>
</dbReference>
<evidence type="ECO:0000313" key="3">
    <source>
        <dbReference type="Proteomes" id="UP001058461"/>
    </source>
</evidence>
<keyword evidence="1" id="KW-0812">Transmembrane</keyword>
<organism evidence="2 3">
    <name type="scientific">Marinobacterium rhizophilum</name>
    <dbReference type="NCBI Taxonomy" id="420402"/>
    <lineage>
        <taxon>Bacteria</taxon>
        <taxon>Pseudomonadati</taxon>
        <taxon>Pseudomonadota</taxon>
        <taxon>Gammaproteobacteria</taxon>
        <taxon>Oceanospirillales</taxon>
        <taxon>Oceanospirillaceae</taxon>
        <taxon>Marinobacterium</taxon>
    </lineage>
</organism>